<dbReference type="GO" id="GO:0003677">
    <property type="term" value="F:DNA binding"/>
    <property type="evidence" value="ECO:0007669"/>
    <property type="project" value="UniProtKB-KW"/>
</dbReference>
<dbReference type="PANTHER" id="PTHR30461:SF26">
    <property type="entry name" value="RESOLVASE HOMOLOG YNEB"/>
    <property type="match status" value="1"/>
</dbReference>
<name>A0A3P3XHX0_9SPIR</name>
<accession>A0A3P3XHX0</accession>
<reference evidence="7" key="1">
    <citation type="submission" date="2017-02" db="EMBL/GenBank/DDBJ databases">
        <authorList>
            <person name="Regsiter A."/>
            <person name="William W."/>
        </authorList>
    </citation>
    <scope>NUCLEOTIDE SEQUENCE</scope>
    <source>
        <strain evidence="7">Bib</strain>
    </source>
</reference>
<dbReference type="AlphaFoldDB" id="A0A3P3XHX0"/>
<organism evidence="7">
    <name type="scientific">uncultured spirochete</name>
    <dbReference type="NCBI Taxonomy" id="156406"/>
    <lineage>
        <taxon>Bacteria</taxon>
        <taxon>Pseudomonadati</taxon>
        <taxon>Spirochaetota</taxon>
        <taxon>Spirochaetia</taxon>
        <taxon>Spirochaetales</taxon>
        <taxon>environmental samples</taxon>
    </lineage>
</organism>
<dbReference type="GO" id="GO:0015074">
    <property type="term" value="P:DNA integration"/>
    <property type="evidence" value="ECO:0007669"/>
    <property type="project" value="UniProtKB-KW"/>
</dbReference>
<dbReference type="InterPro" id="IPR006118">
    <property type="entry name" value="Recombinase_CS"/>
</dbReference>
<dbReference type="SMART" id="SM00857">
    <property type="entry name" value="Resolvase"/>
    <property type="match status" value="1"/>
</dbReference>
<dbReference type="InterPro" id="IPR036162">
    <property type="entry name" value="Resolvase-like_N_sf"/>
</dbReference>
<evidence type="ECO:0000256" key="3">
    <source>
        <dbReference type="ARBA" id="ARBA00023125"/>
    </source>
</evidence>
<evidence type="ECO:0000256" key="1">
    <source>
        <dbReference type="ARBA" id="ARBA00009913"/>
    </source>
</evidence>
<dbReference type="Pfam" id="PF00239">
    <property type="entry name" value="Resolvase"/>
    <property type="match status" value="1"/>
</dbReference>
<evidence type="ECO:0000259" key="6">
    <source>
        <dbReference type="PROSITE" id="PS51736"/>
    </source>
</evidence>
<evidence type="ECO:0000256" key="5">
    <source>
        <dbReference type="PIRSR" id="PIRSR606118-50"/>
    </source>
</evidence>
<dbReference type="GO" id="GO:0000150">
    <property type="term" value="F:DNA strand exchange activity"/>
    <property type="evidence" value="ECO:0007669"/>
    <property type="project" value="InterPro"/>
</dbReference>
<dbReference type="Gene3D" id="3.40.50.1390">
    <property type="entry name" value="Resolvase, N-terminal catalytic domain"/>
    <property type="match status" value="1"/>
</dbReference>
<gene>
    <name evidence="7" type="ORF">SPIROBIBN47_210032</name>
</gene>
<keyword evidence="3" id="KW-0238">DNA-binding</keyword>
<dbReference type="InterPro" id="IPR006119">
    <property type="entry name" value="Resolv_N"/>
</dbReference>
<evidence type="ECO:0000256" key="4">
    <source>
        <dbReference type="ARBA" id="ARBA00023172"/>
    </source>
</evidence>
<dbReference type="PROSITE" id="PS00398">
    <property type="entry name" value="RECOMBINASES_2"/>
    <property type="match status" value="1"/>
</dbReference>
<dbReference type="InterPro" id="IPR050639">
    <property type="entry name" value="SSR_resolvase"/>
</dbReference>
<proteinExistence type="inferred from homology"/>
<dbReference type="CDD" id="cd03768">
    <property type="entry name" value="SR_ResInv"/>
    <property type="match status" value="1"/>
</dbReference>
<dbReference type="PANTHER" id="PTHR30461">
    <property type="entry name" value="DNA-INVERTASE FROM LAMBDOID PROPHAGE"/>
    <property type="match status" value="1"/>
</dbReference>
<keyword evidence="2" id="KW-0229">DNA integration</keyword>
<feature type="active site" description="O-(5'-phospho-DNA)-serine intermediate" evidence="5">
    <location>
        <position position="9"/>
    </location>
</feature>
<comment type="similarity">
    <text evidence="1">Belongs to the site-specific recombinase resolvase family.</text>
</comment>
<protein>
    <submittedName>
        <fullName evidence="7">Resolvase domain-containing protein</fullName>
    </submittedName>
</protein>
<dbReference type="SUPFAM" id="SSF53041">
    <property type="entry name" value="Resolvase-like"/>
    <property type="match status" value="1"/>
</dbReference>
<keyword evidence="4" id="KW-0233">DNA recombination</keyword>
<sequence length="148" mass="16380">MRIGYARPSVLQPDAELQVKALQDAGAEKIYTENVLSNEADRPAFEEALGSLGAGDTLIVASLDRLARTTTELFYIIEEIIKRGAAFASLKEALDTSADDGEAGRVFLRTLGAITEFERAILKEWQRESIEAAKTRRGHESKSGRRRR</sequence>
<dbReference type="PROSITE" id="PS51736">
    <property type="entry name" value="RECOMBINASES_3"/>
    <property type="match status" value="1"/>
</dbReference>
<feature type="domain" description="Resolvase/invertase-type recombinase catalytic" evidence="6">
    <location>
        <begin position="1"/>
        <end position="137"/>
    </location>
</feature>
<evidence type="ECO:0000313" key="7">
    <source>
        <dbReference type="EMBL" id="SLM11685.1"/>
    </source>
</evidence>
<evidence type="ECO:0000256" key="2">
    <source>
        <dbReference type="ARBA" id="ARBA00022908"/>
    </source>
</evidence>
<dbReference type="EMBL" id="FWDM01000014">
    <property type="protein sequence ID" value="SLM11685.1"/>
    <property type="molecule type" value="Genomic_DNA"/>
</dbReference>